<feature type="transmembrane region" description="Helical" evidence="1">
    <location>
        <begin position="45"/>
        <end position="66"/>
    </location>
</feature>
<keyword evidence="3" id="KW-1185">Reference proteome</keyword>
<name>A0A7W7YSM7_9HYPH</name>
<feature type="transmembrane region" description="Helical" evidence="1">
    <location>
        <begin position="196"/>
        <end position="217"/>
    </location>
</feature>
<sequence>MKADPGPRTFGRHLPFYVGLAASAVALAVALWLKPLFAVDIAANTFFLCYLGLTAVRLPHLTAAYLEHYATDTDEPAAIIFTVTFAAVAISMGSLFVVLNRPNATGLEFTLAFSSVALGWLTIHTMAAIHYAHIYWRPGSTEASTDAGRGLDFPGKAPPDAYDFLYFAFVIGMTAQTSDVAITATDMRKINLVHAVVSFFFNTVLVAAAVNAAVALAS</sequence>
<evidence type="ECO:0000256" key="1">
    <source>
        <dbReference type="SAM" id="Phobius"/>
    </source>
</evidence>
<dbReference type="Pfam" id="PF07077">
    <property type="entry name" value="DUF1345"/>
    <property type="match status" value="1"/>
</dbReference>
<reference evidence="2 3" key="1">
    <citation type="submission" date="2020-08" db="EMBL/GenBank/DDBJ databases">
        <title>Genomic Encyclopedia of Type Strains, Phase IV (KMG-IV): sequencing the most valuable type-strain genomes for metagenomic binning, comparative biology and taxonomic classification.</title>
        <authorList>
            <person name="Goeker M."/>
        </authorList>
    </citation>
    <scope>NUCLEOTIDE SEQUENCE [LARGE SCALE GENOMIC DNA]</scope>
    <source>
        <strain evidence="2 3">DSM 21319</strain>
    </source>
</reference>
<feature type="transmembrane region" description="Helical" evidence="1">
    <location>
        <begin position="111"/>
        <end position="132"/>
    </location>
</feature>
<evidence type="ECO:0000313" key="3">
    <source>
        <dbReference type="Proteomes" id="UP000535406"/>
    </source>
</evidence>
<dbReference type="InterPro" id="IPR009781">
    <property type="entry name" value="DUF1345"/>
</dbReference>
<gene>
    <name evidence="2" type="ORF">HNQ66_001004</name>
</gene>
<proteinExistence type="predicted"/>
<feature type="transmembrane region" description="Helical" evidence="1">
    <location>
        <begin position="78"/>
        <end position="99"/>
    </location>
</feature>
<comment type="caution">
    <text evidence="2">The sequence shown here is derived from an EMBL/GenBank/DDBJ whole genome shotgun (WGS) entry which is preliminary data.</text>
</comment>
<protein>
    <submittedName>
        <fullName evidence="2">Putative membrane protein</fullName>
    </submittedName>
</protein>
<evidence type="ECO:0000313" key="2">
    <source>
        <dbReference type="EMBL" id="MBB5041621.1"/>
    </source>
</evidence>
<feature type="transmembrane region" description="Helical" evidence="1">
    <location>
        <begin position="14"/>
        <end position="33"/>
    </location>
</feature>
<dbReference type="EMBL" id="JACHIK010000003">
    <property type="protein sequence ID" value="MBB5041621.1"/>
    <property type="molecule type" value="Genomic_DNA"/>
</dbReference>
<keyword evidence="1" id="KW-1133">Transmembrane helix</keyword>
<dbReference type="RefSeq" id="WP_184141506.1">
    <property type="nucleotide sequence ID" value="NZ_JACHIK010000003.1"/>
</dbReference>
<keyword evidence="1" id="KW-0812">Transmembrane</keyword>
<dbReference type="Proteomes" id="UP000535406">
    <property type="component" value="Unassembled WGS sequence"/>
</dbReference>
<keyword evidence="1" id="KW-0472">Membrane</keyword>
<dbReference type="AlphaFoldDB" id="A0A7W7YSM7"/>
<accession>A0A7W7YSM7</accession>
<feature type="transmembrane region" description="Helical" evidence="1">
    <location>
        <begin position="164"/>
        <end position="184"/>
    </location>
</feature>
<organism evidence="2 3">
    <name type="scientific">Shinella fusca</name>
    <dbReference type="NCBI Taxonomy" id="544480"/>
    <lineage>
        <taxon>Bacteria</taxon>
        <taxon>Pseudomonadati</taxon>
        <taxon>Pseudomonadota</taxon>
        <taxon>Alphaproteobacteria</taxon>
        <taxon>Hyphomicrobiales</taxon>
        <taxon>Rhizobiaceae</taxon>
        <taxon>Shinella</taxon>
    </lineage>
</organism>